<dbReference type="KEGG" id="acoa:RB602_06520"/>
<evidence type="ECO:0000313" key="2">
    <source>
        <dbReference type="Proteomes" id="UP001302429"/>
    </source>
</evidence>
<name>A0AA97F9C4_9SPHN</name>
<proteinExistence type="predicted"/>
<protein>
    <submittedName>
        <fullName evidence="1">Uncharacterized protein</fullName>
    </submittedName>
</protein>
<reference evidence="1 2" key="1">
    <citation type="submission" date="2023-10" db="EMBL/GenBank/DDBJ databases">
        <title>Complete genome sequence of a Sphingomonadaceae bacterium.</title>
        <authorList>
            <person name="Yan C."/>
        </authorList>
    </citation>
    <scope>NUCLEOTIDE SEQUENCE [LARGE SCALE GENOMIC DNA]</scope>
    <source>
        <strain evidence="1 2">SCSIO 66989</strain>
    </source>
</reference>
<evidence type="ECO:0000313" key="1">
    <source>
        <dbReference type="EMBL" id="WOE76363.1"/>
    </source>
</evidence>
<gene>
    <name evidence="1" type="ORF">RB602_06520</name>
</gene>
<keyword evidence="2" id="KW-1185">Reference proteome</keyword>
<organism evidence="1 2">
    <name type="scientific">Alterisphingorhabdus coralli</name>
    <dbReference type="NCBI Taxonomy" id="3071408"/>
    <lineage>
        <taxon>Bacteria</taxon>
        <taxon>Pseudomonadati</taxon>
        <taxon>Pseudomonadota</taxon>
        <taxon>Alphaproteobacteria</taxon>
        <taxon>Sphingomonadales</taxon>
        <taxon>Sphingomonadaceae</taxon>
        <taxon>Alterisphingorhabdus (ex Yan et al. 2024)</taxon>
    </lineage>
</organism>
<dbReference type="RefSeq" id="WP_317084030.1">
    <property type="nucleotide sequence ID" value="NZ_CP136594.1"/>
</dbReference>
<dbReference type="AlphaFoldDB" id="A0AA97F9C4"/>
<accession>A0AA97F9C4</accession>
<dbReference type="EMBL" id="CP136594">
    <property type="protein sequence ID" value="WOE76363.1"/>
    <property type="molecule type" value="Genomic_DNA"/>
</dbReference>
<dbReference type="Proteomes" id="UP001302429">
    <property type="component" value="Chromosome"/>
</dbReference>
<sequence>MLKVNMEVLMVPRKKRSPNVQGPLLNLLTEKFPIAHNDRGALNIVKLAELAGYSYENIYRWLRKNKLSTKGRDTLLKVAATKDNLDLLEAGGTNPLTKSELNLFI</sequence>